<protein>
    <submittedName>
        <fullName evidence="1">Uncharacterized protein</fullName>
    </submittedName>
</protein>
<dbReference type="Proteomes" id="UP000242450">
    <property type="component" value="Chromosome 12"/>
</dbReference>
<dbReference type="EMBL" id="MKHE01000012">
    <property type="protein sequence ID" value="OWK09514.1"/>
    <property type="molecule type" value="Genomic_DNA"/>
</dbReference>
<evidence type="ECO:0000313" key="1">
    <source>
        <dbReference type="EMBL" id="OWK09514.1"/>
    </source>
</evidence>
<organism evidence="1 2">
    <name type="scientific">Cervus elaphus hippelaphus</name>
    <name type="common">European red deer</name>
    <dbReference type="NCBI Taxonomy" id="46360"/>
    <lineage>
        <taxon>Eukaryota</taxon>
        <taxon>Metazoa</taxon>
        <taxon>Chordata</taxon>
        <taxon>Craniata</taxon>
        <taxon>Vertebrata</taxon>
        <taxon>Euteleostomi</taxon>
        <taxon>Mammalia</taxon>
        <taxon>Eutheria</taxon>
        <taxon>Laurasiatheria</taxon>
        <taxon>Artiodactyla</taxon>
        <taxon>Ruminantia</taxon>
        <taxon>Pecora</taxon>
        <taxon>Cervidae</taxon>
        <taxon>Cervinae</taxon>
        <taxon>Cervus</taxon>
    </lineage>
</organism>
<name>A0A212CUH8_CEREH</name>
<keyword evidence="2" id="KW-1185">Reference proteome</keyword>
<accession>A0A212CUH8</accession>
<gene>
    <name evidence="1" type="ORF">Celaphus_00005918</name>
</gene>
<sequence length="141" mass="16083">MWTSFTHQSQPSESVTQRSVITWTSQHHWLTLTPYSRLTVNSQLHQNYSIELEAAISHVVNMRMRAPTPPYLWASISTVTMWFCRRWPLFLQIGQGAAGRQAVPLQTAKPAQQPRPLTGYAEAISRCVGVKPRTLREPPFP</sequence>
<comment type="caution">
    <text evidence="1">The sequence shown here is derived from an EMBL/GenBank/DDBJ whole genome shotgun (WGS) entry which is preliminary data.</text>
</comment>
<evidence type="ECO:0000313" key="2">
    <source>
        <dbReference type="Proteomes" id="UP000242450"/>
    </source>
</evidence>
<dbReference type="AlphaFoldDB" id="A0A212CUH8"/>
<proteinExistence type="predicted"/>
<reference evidence="1 2" key="1">
    <citation type="journal article" date="2018" name="Mol. Genet. Genomics">
        <title>The red deer Cervus elaphus genome CerEla1.0: sequencing, annotating, genes, and chromosomes.</title>
        <authorList>
            <person name="Bana N.A."/>
            <person name="Nyiri A."/>
            <person name="Nagy J."/>
            <person name="Frank K."/>
            <person name="Nagy T."/>
            <person name="Steger V."/>
            <person name="Schiller M."/>
            <person name="Lakatos P."/>
            <person name="Sugar L."/>
            <person name="Horn P."/>
            <person name="Barta E."/>
            <person name="Orosz L."/>
        </authorList>
    </citation>
    <scope>NUCLEOTIDE SEQUENCE [LARGE SCALE GENOMIC DNA]</scope>
    <source>
        <strain evidence="1">Hungarian</strain>
    </source>
</reference>